<evidence type="ECO:0000256" key="1">
    <source>
        <dbReference type="ARBA" id="ARBA00022723"/>
    </source>
</evidence>
<dbReference type="FunFam" id="3.60.15.10:FF:000030">
    <property type="entry name" value="Metallo-beta-lactamase family protein"/>
    <property type="match status" value="1"/>
</dbReference>
<gene>
    <name evidence="3" type="ORF">ENJ10_11555</name>
</gene>
<reference evidence="3" key="1">
    <citation type="journal article" date="2020" name="mSystems">
        <title>Genome- and Community-Level Interaction Insights into Carbon Utilization and Element Cycling Functions of Hydrothermarchaeota in Hydrothermal Sediment.</title>
        <authorList>
            <person name="Zhou Z."/>
            <person name="Liu Y."/>
            <person name="Xu W."/>
            <person name="Pan J."/>
            <person name="Luo Z.H."/>
            <person name="Li M."/>
        </authorList>
    </citation>
    <scope>NUCLEOTIDE SEQUENCE [LARGE SCALE GENOMIC DNA]</scope>
    <source>
        <strain evidence="3">HyVt-456</strain>
    </source>
</reference>
<dbReference type="SMART" id="SM00849">
    <property type="entry name" value="Lactamase_B"/>
    <property type="match status" value="1"/>
</dbReference>
<dbReference type="CDD" id="cd07724">
    <property type="entry name" value="POD-like_MBL-fold"/>
    <property type="match status" value="1"/>
</dbReference>
<dbReference type="SMART" id="SM00450">
    <property type="entry name" value="RHOD"/>
    <property type="match status" value="2"/>
</dbReference>
<dbReference type="AlphaFoldDB" id="A0A7V1LNR1"/>
<feature type="domain" description="Rhodanese" evidence="2">
    <location>
        <begin position="376"/>
        <end position="460"/>
    </location>
</feature>
<dbReference type="InterPro" id="IPR036873">
    <property type="entry name" value="Rhodanese-like_dom_sf"/>
</dbReference>
<dbReference type="CDD" id="cd00158">
    <property type="entry name" value="RHOD"/>
    <property type="match status" value="1"/>
</dbReference>
<dbReference type="FunFam" id="3.40.250.10:FF:000049">
    <property type="entry name" value="Phage shock protein E"/>
    <property type="match status" value="1"/>
</dbReference>
<dbReference type="Proteomes" id="UP000886005">
    <property type="component" value="Unassembled WGS sequence"/>
</dbReference>
<accession>A0A7V1LNR1</accession>
<sequence length="461" mass="51585">MYFERIYEEGLAQASYLIGCQATKEAIVIDPKRDIDTYLEIARRKNFNITHVTETHIHADFLSGSRELARVTGATMLLSDEGGPDWQYQFEHEGLKDGDTFMVGNVKFEVMHSPGHTPEHISFLLTDTPASAKPSMIFTGDFVFVGDVGRPDLLEAAAGIKGSRIVGAKQMFESLKRFKALPDYIQVWPGHGAGSACGKALGAVPGSTVGYEKIANWALQYDEEEPFVKALLEGQPEPPKYFAMMKKLNKVERTILTQVPRIEEWTKERLQKALDENMTVIDTRSKMLFAYGHIPGTINIQNNNAFSNWAGWLLDYDEPVAVICGAHEIDEITRKLMRIGLDNLVGYFTDIDGWIEEHPMQRLNHIEPHELEGVLKRNNAVVVDVRGINEYNAGHIKDALHIQLGDLPNRLNELDKDKNIIMHCAGGDRSSTACSILQKHGFKNVINLAGGYGAWMEMVLS</sequence>
<dbReference type="GO" id="GO:0046872">
    <property type="term" value="F:metal ion binding"/>
    <property type="evidence" value="ECO:0007669"/>
    <property type="project" value="UniProtKB-KW"/>
</dbReference>
<evidence type="ECO:0000259" key="2">
    <source>
        <dbReference type="PROSITE" id="PS50206"/>
    </source>
</evidence>
<dbReference type="InterPro" id="IPR001763">
    <property type="entry name" value="Rhodanese-like_dom"/>
</dbReference>
<dbReference type="SUPFAM" id="SSF52821">
    <property type="entry name" value="Rhodanese/Cell cycle control phosphatase"/>
    <property type="match status" value="2"/>
</dbReference>
<dbReference type="Pfam" id="PF00753">
    <property type="entry name" value="Lactamase_B"/>
    <property type="match status" value="1"/>
</dbReference>
<feature type="domain" description="Rhodanese" evidence="2">
    <location>
        <begin position="274"/>
        <end position="325"/>
    </location>
</feature>
<dbReference type="Pfam" id="PF00581">
    <property type="entry name" value="Rhodanese"/>
    <property type="match status" value="2"/>
</dbReference>
<dbReference type="PANTHER" id="PTHR43084">
    <property type="entry name" value="PERSULFIDE DIOXYGENASE ETHE1"/>
    <property type="match status" value="1"/>
</dbReference>
<dbReference type="EMBL" id="DRLD01000321">
    <property type="protein sequence ID" value="HED11315.1"/>
    <property type="molecule type" value="Genomic_DNA"/>
</dbReference>
<dbReference type="PROSITE" id="PS50206">
    <property type="entry name" value="RHODANESE_3"/>
    <property type="match status" value="2"/>
</dbReference>
<name>A0A7V1LNR1_CALAY</name>
<dbReference type="InterPro" id="IPR051682">
    <property type="entry name" value="Mito_Persulfide_Diox"/>
</dbReference>
<evidence type="ECO:0000313" key="3">
    <source>
        <dbReference type="EMBL" id="HED11315.1"/>
    </source>
</evidence>
<dbReference type="InterPro" id="IPR036866">
    <property type="entry name" value="RibonucZ/Hydroxyglut_hydro"/>
</dbReference>
<proteinExistence type="predicted"/>
<dbReference type="GO" id="GO:0070813">
    <property type="term" value="P:hydrogen sulfide metabolic process"/>
    <property type="evidence" value="ECO:0007669"/>
    <property type="project" value="TreeGrafter"/>
</dbReference>
<dbReference type="Gene3D" id="3.40.250.10">
    <property type="entry name" value="Rhodanese-like domain"/>
    <property type="match status" value="2"/>
</dbReference>
<protein>
    <submittedName>
        <fullName evidence="3">MBL fold metallo-hydrolase</fullName>
    </submittedName>
</protein>
<organism evidence="3">
    <name type="scientific">Caldithrix abyssi</name>
    <dbReference type="NCBI Taxonomy" id="187145"/>
    <lineage>
        <taxon>Bacteria</taxon>
        <taxon>Pseudomonadati</taxon>
        <taxon>Calditrichota</taxon>
        <taxon>Calditrichia</taxon>
        <taxon>Calditrichales</taxon>
        <taxon>Calditrichaceae</taxon>
        <taxon>Caldithrix</taxon>
    </lineage>
</organism>
<comment type="caution">
    <text evidence="3">The sequence shown here is derived from an EMBL/GenBank/DDBJ whole genome shotgun (WGS) entry which is preliminary data.</text>
</comment>
<dbReference type="Gene3D" id="3.60.15.10">
    <property type="entry name" value="Ribonuclease Z/Hydroxyacylglutathione hydrolase-like"/>
    <property type="match status" value="1"/>
</dbReference>
<dbReference type="PANTHER" id="PTHR43084:SF1">
    <property type="entry name" value="PERSULFIDE DIOXYGENASE ETHE1, MITOCHONDRIAL"/>
    <property type="match status" value="1"/>
</dbReference>
<dbReference type="GO" id="GO:0006749">
    <property type="term" value="P:glutathione metabolic process"/>
    <property type="evidence" value="ECO:0007669"/>
    <property type="project" value="InterPro"/>
</dbReference>
<dbReference type="SUPFAM" id="SSF56281">
    <property type="entry name" value="Metallo-hydrolase/oxidoreductase"/>
    <property type="match status" value="1"/>
</dbReference>
<dbReference type="GO" id="GO:0050313">
    <property type="term" value="F:sulfur dioxygenase activity"/>
    <property type="evidence" value="ECO:0007669"/>
    <property type="project" value="InterPro"/>
</dbReference>
<dbReference type="InterPro" id="IPR001279">
    <property type="entry name" value="Metallo-B-lactamas"/>
</dbReference>
<dbReference type="InterPro" id="IPR044528">
    <property type="entry name" value="POD-like_MBL-fold"/>
</dbReference>
<keyword evidence="1" id="KW-0479">Metal-binding</keyword>